<sequence length="137" mass="14184" precursor="true">MTALLATLAAAAATGLVVAAATVRLASARVARRYESALAVARHEAEHDGLTGALTCTAFARELTSRIAAVDGRRPLALLAIDVDGFGHVNKLRGHAVGDELLAQLARTVARVIRHEDVVGRLGGPAARRTLAATFAT</sequence>
<dbReference type="KEGG" id="cwo:Cwoe_5330"/>
<evidence type="ECO:0000256" key="1">
    <source>
        <dbReference type="SAM" id="SignalP"/>
    </source>
</evidence>
<proteinExistence type="predicted"/>
<dbReference type="eggNOG" id="COG2199">
    <property type="taxonomic scope" value="Bacteria"/>
</dbReference>
<dbReference type="SUPFAM" id="SSF55073">
    <property type="entry name" value="Nucleotide cyclase"/>
    <property type="match status" value="1"/>
</dbReference>
<dbReference type="InterPro" id="IPR043128">
    <property type="entry name" value="Rev_trsase/Diguanyl_cyclase"/>
</dbReference>
<dbReference type="RefSeq" id="WP_012936787.1">
    <property type="nucleotide sequence ID" value="NC_013739.1"/>
</dbReference>
<gene>
    <name evidence="3" type="ordered locus">Cwoe_5330</name>
</gene>
<organism evidence="3 4">
    <name type="scientific">Conexibacter woesei (strain DSM 14684 / CCUG 47730 / CIP 108061 / JCM 11494 / NBRC 100937 / ID131577)</name>
    <dbReference type="NCBI Taxonomy" id="469383"/>
    <lineage>
        <taxon>Bacteria</taxon>
        <taxon>Bacillati</taxon>
        <taxon>Actinomycetota</taxon>
        <taxon>Thermoleophilia</taxon>
        <taxon>Solirubrobacterales</taxon>
        <taxon>Conexibacteraceae</taxon>
        <taxon>Conexibacter</taxon>
    </lineage>
</organism>
<dbReference type="PANTHER" id="PTHR44757:SF2">
    <property type="entry name" value="BIOFILM ARCHITECTURE MAINTENANCE PROTEIN MBAA"/>
    <property type="match status" value="1"/>
</dbReference>
<dbReference type="EMBL" id="CP001854">
    <property type="protein sequence ID" value="ADB53736.1"/>
    <property type="molecule type" value="Genomic_DNA"/>
</dbReference>
<dbReference type="Proteomes" id="UP000008229">
    <property type="component" value="Chromosome"/>
</dbReference>
<name>D3FFE3_CONWI</name>
<reference evidence="4" key="2">
    <citation type="submission" date="2010-01" db="EMBL/GenBank/DDBJ databases">
        <title>The complete genome of Conexibacter woesei DSM 14684.</title>
        <authorList>
            <consortium name="US DOE Joint Genome Institute (JGI-PGF)"/>
            <person name="Lucas S."/>
            <person name="Copeland A."/>
            <person name="Lapidus A."/>
            <person name="Glavina del Rio T."/>
            <person name="Dalin E."/>
            <person name="Tice H."/>
            <person name="Bruce D."/>
            <person name="Goodwin L."/>
            <person name="Pitluck S."/>
            <person name="Kyrpides N."/>
            <person name="Mavromatis K."/>
            <person name="Ivanova N."/>
            <person name="Mikhailova N."/>
            <person name="Chertkov O."/>
            <person name="Brettin T."/>
            <person name="Detter J.C."/>
            <person name="Han C."/>
            <person name="Larimer F."/>
            <person name="Land M."/>
            <person name="Hauser L."/>
            <person name="Markowitz V."/>
            <person name="Cheng J.-F."/>
            <person name="Hugenholtz P."/>
            <person name="Woyke T."/>
            <person name="Wu D."/>
            <person name="Pukall R."/>
            <person name="Steenblock K."/>
            <person name="Schneider S."/>
            <person name="Klenk H.-P."/>
            <person name="Eisen J.A."/>
        </authorList>
    </citation>
    <scope>NUCLEOTIDE SEQUENCE [LARGE SCALE GENOMIC DNA]</scope>
    <source>
        <strain evidence="4">DSM 14684 / CIP 108061 / JCM 11494 / NBRC 100937 / ID131577</strain>
    </source>
</reference>
<dbReference type="InterPro" id="IPR000160">
    <property type="entry name" value="GGDEF_dom"/>
</dbReference>
<evidence type="ECO:0000259" key="2">
    <source>
        <dbReference type="PROSITE" id="PS50887"/>
    </source>
</evidence>
<dbReference type="Gene3D" id="3.30.70.270">
    <property type="match status" value="1"/>
</dbReference>
<keyword evidence="4" id="KW-1185">Reference proteome</keyword>
<accession>D3FFE3</accession>
<dbReference type="PANTHER" id="PTHR44757">
    <property type="entry name" value="DIGUANYLATE CYCLASE DGCP"/>
    <property type="match status" value="1"/>
</dbReference>
<dbReference type="InterPro" id="IPR052155">
    <property type="entry name" value="Biofilm_reg_signaling"/>
</dbReference>
<feature type="signal peptide" evidence="1">
    <location>
        <begin position="1"/>
        <end position="19"/>
    </location>
</feature>
<dbReference type="Pfam" id="PF00990">
    <property type="entry name" value="GGDEF"/>
    <property type="match status" value="1"/>
</dbReference>
<dbReference type="InterPro" id="IPR029787">
    <property type="entry name" value="Nucleotide_cyclase"/>
</dbReference>
<feature type="chain" id="PRO_5039601972" evidence="1">
    <location>
        <begin position="20"/>
        <end position="137"/>
    </location>
</feature>
<reference evidence="3 4" key="1">
    <citation type="journal article" date="2010" name="Stand. Genomic Sci.">
        <title>Complete genome sequence of Conexibacter woesei type strain (ID131577).</title>
        <authorList>
            <person name="Pukall R."/>
            <person name="Lapidus A."/>
            <person name="Glavina Del Rio T."/>
            <person name="Copeland A."/>
            <person name="Tice H."/>
            <person name="Cheng J.-F."/>
            <person name="Lucas S."/>
            <person name="Chen F."/>
            <person name="Nolan M."/>
            <person name="Bruce D."/>
            <person name="Goodwin L."/>
            <person name="Pitluck S."/>
            <person name="Mavromatis K."/>
            <person name="Ivanova N."/>
            <person name="Ovchinnikova G."/>
            <person name="Pati A."/>
            <person name="Chen A."/>
            <person name="Palaniappan K."/>
            <person name="Land M."/>
            <person name="Hauser L."/>
            <person name="Chang Y.-J."/>
            <person name="Jeffries C.D."/>
            <person name="Chain P."/>
            <person name="Meincke L."/>
            <person name="Sims D."/>
            <person name="Brettin T."/>
            <person name="Detter J.C."/>
            <person name="Rohde M."/>
            <person name="Goeker M."/>
            <person name="Bristow J."/>
            <person name="Eisen J.A."/>
            <person name="Markowitz V."/>
            <person name="Kyrpides N.C."/>
            <person name="Klenk H.-P."/>
            <person name="Hugenholtz P."/>
        </authorList>
    </citation>
    <scope>NUCLEOTIDE SEQUENCE [LARGE SCALE GENOMIC DNA]</scope>
    <source>
        <strain evidence="4">DSM 14684 / CIP 108061 / JCM 11494 / NBRC 100937 / ID131577</strain>
    </source>
</reference>
<dbReference type="NCBIfam" id="TIGR00254">
    <property type="entry name" value="GGDEF"/>
    <property type="match status" value="1"/>
</dbReference>
<keyword evidence="1" id="KW-0732">Signal</keyword>
<protein>
    <submittedName>
        <fullName evidence="3">Diguanylate cyclase</fullName>
    </submittedName>
</protein>
<feature type="domain" description="GGDEF" evidence="2">
    <location>
        <begin position="74"/>
        <end position="137"/>
    </location>
</feature>
<dbReference type="STRING" id="469383.Cwoe_5330"/>
<evidence type="ECO:0000313" key="3">
    <source>
        <dbReference type="EMBL" id="ADB53736.1"/>
    </source>
</evidence>
<evidence type="ECO:0000313" key="4">
    <source>
        <dbReference type="Proteomes" id="UP000008229"/>
    </source>
</evidence>
<dbReference type="HOGENOM" id="CLU_1861806_0_0_11"/>
<dbReference type="PROSITE" id="PS50887">
    <property type="entry name" value="GGDEF"/>
    <property type="match status" value="1"/>
</dbReference>
<dbReference type="AlphaFoldDB" id="D3FFE3"/>